<dbReference type="RefSeq" id="WP_306960324.1">
    <property type="nucleotide sequence ID" value="NZ_JAUSRG010000003.1"/>
</dbReference>
<accession>A0AAW8DGH2</accession>
<protein>
    <submittedName>
        <fullName evidence="1">Uncharacterized protein</fullName>
    </submittedName>
</protein>
<name>A0AAW8DGH2_9MICC</name>
<dbReference type="AlphaFoldDB" id="A0AAW8DGH2"/>
<evidence type="ECO:0000313" key="1">
    <source>
        <dbReference type="EMBL" id="MDP9904561.1"/>
    </source>
</evidence>
<evidence type="ECO:0000313" key="3">
    <source>
        <dbReference type="Proteomes" id="UP001230951"/>
    </source>
</evidence>
<dbReference type="EMBL" id="JAUSRG010000003">
    <property type="protein sequence ID" value="MDP9904561.1"/>
    <property type="molecule type" value="Genomic_DNA"/>
</dbReference>
<organism evidence="1 4">
    <name type="scientific">Arthrobacter bambusae</name>
    <dbReference type="NCBI Taxonomy" id="1338426"/>
    <lineage>
        <taxon>Bacteria</taxon>
        <taxon>Bacillati</taxon>
        <taxon>Actinomycetota</taxon>
        <taxon>Actinomycetes</taxon>
        <taxon>Micrococcales</taxon>
        <taxon>Micrococcaceae</taxon>
        <taxon>Arthrobacter</taxon>
    </lineage>
</organism>
<dbReference type="EMBL" id="JAUSTF010000004">
    <property type="protein sequence ID" value="MDQ0181011.1"/>
    <property type="molecule type" value="Genomic_DNA"/>
</dbReference>
<evidence type="ECO:0000313" key="2">
    <source>
        <dbReference type="EMBL" id="MDQ0181011.1"/>
    </source>
</evidence>
<dbReference type="Proteomes" id="UP001230951">
    <property type="component" value="Unassembled WGS sequence"/>
</dbReference>
<dbReference type="Proteomes" id="UP001242995">
    <property type="component" value="Unassembled WGS sequence"/>
</dbReference>
<comment type="caution">
    <text evidence="1">The sequence shown here is derived from an EMBL/GenBank/DDBJ whole genome shotgun (WGS) entry which is preliminary data.</text>
</comment>
<reference evidence="1 3" key="1">
    <citation type="submission" date="2023-07" db="EMBL/GenBank/DDBJ databases">
        <title>Sorghum-associated microbial communities from plants grown in Nebraska, USA.</title>
        <authorList>
            <person name="Schachtman D."/>
        </authorList>
    </citation>
    <scope>NUCLEOTIDE SEQUENCE</scope>
    <source>
        <strain evidence="1">DS1006</strain>
        <strain evidence="2 3">DS1016</strain>
    </source>
</reference>
<evidence type="ECO:0000313" key="4">
    <source>
        <dbReference type="Proteomes" id="UP001242995"/>
    </source>
</evidence>
<keyword evidence="3" id="KW-1185">Reference proteome</keyword>
<sequence>MSAIEHFLLVFDHRSNRLVEQKSFGSDVHAATKAYGEMEREYKDCHAIDIVLVGSDSIETVKVTHANYFTGESVKMVQNALSVFPVAH</sequence>
<proteinExistence type="predicted"/>
<gene>
    <name evidence="1" type="ORF">J2S90_001516</name>
    <name evidence="2" type="ORF">J2S93_002438</name>
</gene>